<organism evidence="1 2">
    <name type="scientific">Glarea lozoyensis (strain ATCC 20868 / MF5171)</name>
    <dbReference type="NCBI Taxonomy" id="1116229"/>
    <lineage>
        <taxon>Eukaryota</taxon>
        <taxon>Fungi</taxon>
        <taxon>Dikarya</taxon>
        <taxon>Ascomycota</taxon>
        <taxon>Pezizomycotina</taxon>
        <taxon>Leotiomycetes</taxon>
        <taxon>Helotiales</taxon>
        <taxon>Helotiaceae</taxon>
        <taxon>Glarea</taxon>
    </lineage>
</organism>
<dbReference type="OrthoDB" id="10025998at2759"/>
<dbReference type="AlphaFoldDB" id="S3EFC5"/>
<gene>
    <name evidence="1" type="ORF">GLAREA_09046</name>
</gene>
<keyword evidence="2" id="KW-1185">Reference proteome</keyword>
<dbReference type="KEGG" id="glz:GLAREA_09046"/>
<dbReference type="HOGENOM" id="CLU_036419_1_1_1"/>
<protein>
    <submittedName>
        <fullName evidence="1">Uncharacterized protein</fullName>
    </submittedName>
</protein>
<accession>S3EFC5</accession>
<name>S3EFC5_GLAL2</name>
<evidence type="ECO:0000313" key="2">
    <source>
        <dbReference type="Proteomes" id="UP000016922"/>
    </source>
</evidence>
<dbReference type="Proteomes" id="UP000016922">
    <property type="component" value="Unassembled WGS sequence"/>
</dbReference>
<dbReference type="OMA" id="RRWAWLE"/>
<dbReference type="EMBL" id="KE145352">
    <property type="protein sequence ID" value="EPE36883.1"/>
    <property type="molecule type" value="Genomic_DNA"/>
</dbReference>
<evidence type="ECO:0000313" key="1">
    <source>
        <dbReference type="EMBL" id="EPE36883.1"/>
    </source>
</evidence>
<dbReference type="eggNOG" id="ENOG502S6I6">
    <property type="taxonomic scope" value="Eukaryota"/>
</dbReference>
<proteinExistence type="predicted"/>
<dbReference type="GeneID" id="19468094"/>
<reference evidence="1 2" key="1">
    <citation type="journal article" date="2013" name="BMC Genomics">
        <title>Genomics-driven discovery of the pneumocandin biosynthetic gene cluster in the fungus Glarea lozoyensis.</title>
        <authorList>
            <person name="Chen L."/>
            <person name="Yue Q."/>
            <person name="Zhang X."/>
            <person name="Xiang M."/>
            <person name="Wang C."/>
            <person name="Li S."/>
            <person name="Che Y."/>
            <person name="Ortiz-Lopez F.J."/>
            <person name="Bills G.F."/>
            <person name="Liu X."/>
            <person name="An Z."/>
        </authorList>
    </citation>
    <scope>NUCLEOTIDE SEQUENCE [LARGE SCALE GENOMIC DNA]</scope>
    <source>
        <strain evidence="2">ATCC 20868 / MF5171</strain>
    </source>
</reference>
<sequence length="465" mass="54320">MTDIHSLVGWQNIFKCYPIFDNICAYLEPNDILLFQLTTKQLTPFFETLFRTQWNINRQLKRFVKDPVSFRSQLATYDALISGSFAVQFFERKIWEDSELDVYVEGWIDDQDSFDALGEYLVVNEGYTLQSARTIANGGLSSDQERGWRISGIKTYVRKLSGGKSTKIRIICTTTTPLHAIIGVFGQTQMMNIISWDFAYSLFPDMTFIKRAAYSINGDEDDNSVADIYGETLAMKYQRLGWTWEKAPAKNDLKNTHSLQLTSNRHLGDPYTWIIPLDVGGITPGKPRSVLQHSFFKVEQLVPYESIEPGHFIIHVRTVKSRLLRYTYTTSIHQHDRGSFWGSVEDILDDLEHFEISKFSEEEQETLFRKSRQHTKFKDQIFGIEPEGWRFFDDQIPVWYEEHCKRQRERLRVENDEKFNVSDTSDLTLGAFQVMDDLIPSYMIVGVIIYLFRQRGSQRRNERNK</sequence>
<dbReference type="RefSeq" id="XP_008076198.1">
    <property type="nucleotide sequence ID" value="XM_008078007.1"/>
</dbReference>